<name>A0A0D7AYX6_9AGAR</name>
<reference evidence="1 2" key="1">
    <citation type="journal article" date="2015" name="Fungal Genet. Biol.">
        <title>Evolution of novel wood decay mechanisms in Agaricales revealed by the genome sequences of Fistulina hepatica and Cylindrobasidium torrendii.</title>
        <authorList>
            <person name="Floudas D."/>
            <person name="Held B.W."/>
            <person name="Riley R."/>
            <person name="Nagy L.G."/>
            <person name="Koehler G."/>
            <person name="Ransdell A.S."/>
            <person name="Younus H."/>
            <person name="Chow J."/>
            <person name="Chiniquy J."/>
            <person name="Lipzen A."/>
            <person name="Tritt A."/>
            <person name="Sun H."/>
            <person name="Haridas S."/>
            <person name="LaButti K."/>
            <person name="Ohm R.A."/>
            <person name="Kues U."/>
            <person name="Blanchette R.A."/>
            <person name="Grigoriev I.V."/>
            <person name="Minto R.E."/>
            <person name="Hibbett D.S."/>
        </authorList>
    </citation>
    <scope>NUCLEOTIDE SEQUENCE [LARGE SCALE GENOMIC DNA]</scope>
    <source>
        <strain evidence="1 2">FP15055 ss-10</strain>
    </source>
</reference>
<evidence type="ECO:0000313" key="2">
    <source>
        <dbReference type="Proteomes" id="UP000054007"/>
    </source>
</evidence>
<sequence>MSEVAVINIDKREVLDPSDQCSSSWGYGFKAKEAIANNMPVDLIWLFTVPVDGQTVPPIASPVYKKSRGRTPAGYVPVSSWAGDRIIVADEYGGTARKQLPADVLAAYPDSDPDDELLRFVLENFKHVSIPVYESLGDSDAFFPNDRVWVVRNLTKKWYARSDVLVKAKNRCGPHVTSGLSLGDLIWADAGGSMSGGVGEGGAGDRFDIQELASVEGVEGWEDLSKQAKKCLSSFDMNHDVAENR</sequence>
<protein>
    <submittedName>
        <fullName evidence="1">Uncharacterized protein</fullName>
    </submittedName>
</protein>
<accession>A0A0D7AYX6</accession>
<proteinExistence type="predicted"/>
<dbReference type="Proteomes" id="UP000054007">
    <property type="component" value="Unassembled WGS sequence"/>
</dbReference>
<dbReference type="OrthoDB" id="2588098at2759"/>
<evidence type="ECO:0000313" key="1">
    <source>
        <dbReference type="EMBL" id="KIY63568.1"/>
    </source>
</evidence>
<dbReference type="EMBL" id="KN880687">
    <property type="protein sequence ID" value="KIY63568.1"/>
    <property type="molecule type" value="Genomic_DNA"/>
</dbReference>
<keyword evidence="2" id="KW-1185">Reference proteome</keyword>
<organism evidence="1 2">
    <name type="scientific">Cylindrobasidium torrendii FP15055 ss-10</name>
    <dbReference type="NCBI Taxonomy" id="1314674"/>
    <lineage>
        <taxon>Eukaryota</taxon>
        <taxon>Fungi</taxon>
        <taxon>Dikarya</taxon>
        <taxon>Basidiomycota</taxon>
        <taxon>Agaricomycotina</taxon>
        <taxon>Agaricomycetes</taxon>
        <taxon>Agaricomycetidae</taxon>
        <taxon>Agaricales</taxon>
        <taxon>Marasmiineae</taxon>
        <taxon>Physalacriaceae</taxon>
        <taxon>Cylindrobasidium</taxon>
    </lineage>
</organism>
<gene>
    <name evidence="1" type="ORF">CYLTODRAFT_403032</name>
</gene>
<dbReference type="AlphaFoldDB" id="A0A0D7AYX6"/>